<keyword evidence="2" id="KW-0812">Transmembrane</keyword>
<dbReference type="AlphaFoldDB" id="A0A1Y2FS65"/>
<feature type="compositionally biased region" description="Polar residues" evidence="1">
    <location>
        <begin position="76"/>
        <end position="102"/>
    </location>
</feature>
<sequence>MQSQIREDLAGSTYSLAAPPGHAQQQQYNYQGGGQQAYQVVHHPSAQSGYDGSSSVTSSLPGDKKRPSENFRHFSSRFSNTSYNPSFRTHQQTESSVGTMNQGPGLEGFMMEDETKMRGDQKRGMFRGTAQMDWLDKLRQHPKFALYVFLGLNAAMLLVIFITGMIWLALGIVKNKKFLSGIPPPSNAPINNP</sequence>
<dbReference type="Proteomes" id="UP000193685">
    <property type="component" value="Unassembled WGS sequence"/>
</dbReference>
<accession>A0A1Y2FS65</accession>
<dbReference type="GeneID" id="63785122"/>
<feature type="transmembrane region" description="Helical" evidence="2">
    <location>
        <begin position="144"/>
        <end position="170"/>
    </location>
</feature>
<keyword evidence="4" id="KW-1185">Reference proteome</keyword>
<evidence type="ECO:0000256" key="1">
    <source>
        <dbReference type="SAM" id="MobiDB-lite"/>
    </source>
</evidence>
<feature type="region of interest" description="Disordered" evidence="1">
    <location>
        <begin position="1"/>
        <end position="103"/>
    </location>
</feature>
<evidence type="ECO:0000313" key="4">
    <source>
        <dbReference type="Proteomes" id="UP000193685"/>
    </source>
</evidence>
<keyword evidence="2" id="KW-1133">Transmembrane helix</keyword>
<dbReference type="RefSeq" id="XP_040727689.1">
    <property type="nucleotide sequence ID" value="XM_040868523.1"/>
</dbReference>
<comment type="caution">
    <text evidence="3">The sequence shown here is derived from an EMBL/GenBank/DDBJ whole genome shotgun (WGS) entry which is preliminary data.</text>
</comment>
<evidence type="ECO:0000313" key="3">
    <source>
        <dbReference type="EMBL" id="ORY86833.1"/>
    </source>
</evidence>
<proteinExistence type="predicted"/>
<keyword evidence="2" id="KW-0472">Membrane</keyword>
<feature type="compositionally biased region" description="Basic and acidic residues" evidence="1">
    <location>
        <begin position="62"/>
        <end position="72"/>
    </location>
</feature>
<gene>
    <name evidence="3" type="ORF">BCR37DRAFT_376081</name>
</gene>
<organism evidence="3 4">
    <name type="scientific">Protomyces lactucae-debilis</name>
    <dbReference type="NCBI Taxonomy" id="2754530"/>
    <lineage>
        <taxon>Eukaryota</taxon>
        <taxon>Fungi</taxon>
        <taxon>Dikarya</taxon>
        <taxon>Ascomycota</taxon>
        <taxon>Taphrinomycotina</taxon>
        <taxon>Taphrinomycetes</taxon>
        <taxon>Taphrinales</taxon>
        <taxon>Protomycetaceae</taxon>
        <taxon>Protomyces</taxon>
    </lineage>
</organism>
<reference evidence="3 4" key="1">
    <citation type="submission" date="2016-07" db="EMBL/GenBank/DDBJ databases">
        <title>Pervasive Adenine N6-methylation of Active Genes in Fungi.</title>
        <authorList>
            <consortium name="DOE Joint Genome Institute"/>
            <person name="Mondo S.J."/>
            <person name="Dannebaum R.O."/>
            <person name="Kuo R.C."/>
            <person name="Labutti K."/>
            <person name="Haridas S."/>
            <person name="Kuo A."/>
            <person name="Salamov A."/>
            <person name="Ahrendt S.R."/>
            <person name="Lipzen A."/>
            <person name="Sullivan W."/>
            <person name="Andreopoulos W.B."/>
            <person name="Clum A."/>
            <person name="Lindquist E."/>
            <person name="Daum C."/>
            <person name="Ramamoorthy G.K."/>
            <person name="Gryganskyi A."/>
            <person name="Culley D."/>
            <person name="Magnuson J.K."/>
            <person name="James T.Y."/>
            <person name="O'Malley M.A."/>
            <person name="Stajich J.E."/>
            <person name="Spatafora J.W."/>
            <person name="Visel A."/>
            <person name="Grigoriev I.V."/>
        </authorList>
    </citation>
    <scope>NUCLEOTIDE SEQUENCE [LARGE SCALE GENOMIC DNA]</scope>
    <source>
        <strain evidence="3 4">12-1054</strain>
    </source>
</reference>
<evidence type="ECO:0000256" key="2">
    <source>
        <dbReference type="SAM" id="Phobius"/>
    </source>
</evidence>
<dbReference type="EMBL" id="MCFI01000002">
    <property type="protein sequence ID" value="ORY86833.1"/>
    <property type="molecule type" value="Genomic_DNA"/>
</dbReference>
<protein>
    <submittedName>
        <fullName evidence="3">Uncharacterized protein</fullName>
    </submittedName>
</protein>
<feature type="compositionally biased region" description="Low complexity" evidence="1">
    <location>
        <begin position="48"/>
        <end position="59"/>
    </location>
</feature>
<name>A0A1Y2FS65_PROLT</name>